<organism evidence="1 2">
    <name type="scientific">Flavobacterium luteum</name>
    <dbReference type="NCBI Taxonomy" id="2026654"/>
    <lineage>
        <taxon>Bacteria</taxon>
        <taxon>Pseudomonadati</taxon>
        <taxon>Bacteroidota</taxon>
        <taxon>Flavobacteriia</taxon>
        <taxon>Flavobacteriales</taxon>
        <taxon>Flavobacteriaceae</taxon>
        <taxon>Flavobacterium</taxon>
    </lineage>
</organism>
<dbReference type="PROSITE" id="PS51257">
    <property type="entry name" value="PROKAR_LIPOPROTEIN"/>
    <property type="match status" value="1"/>
</dbReference>
<gene>
    <name evidence="1" type="ORF">F6464_05985</name>
</gene>
<protein>
    <submittedName>
        <fullName evidence="1">G-D-S-L family lipolytic protein</fullName>
    </submittedName>
</protein>
<accession>A0A7J5AIQ9</accession>
<sequence length="492" mass="51476">MIKNIKWLFLVSVTFIACNDNEIITYDSSDGLPLTAGTADFSKYVAIGDSYAAGFSDGALFIEGQKGSYPNILAQQFALVGGGDFTNPFMADNTGGFIGGNPAFGPRLAIFGFNPNGTPKIQPALGTSTTNPTTILTGPFNNMGIPGAKSFHLLFPGYGSAAGNPYFARFASTPATTVVADALSQSPTFFSLWIGGNDVLGYALSGGDGTDPITPTATFNGAYNSILSQLSAGGRKGVIGNIPYVDALPHFRAVPYNPVPLDAATVAQLNSLAAYGAYNAGITKAFAFLVANNLMSQANADAEIAKRTITFRPGPGNAVVIMDEYLTDLTGINPALVSMRQATAEDLIVLPASSFIGTTVGGNPQFVNGVSVPLGDKWVLSKEEVLETRVAVDAYNAIIQAAATANDLAFVNLKTLMNDLATKGITANNYTLNASFVTGGAFSLDGFHPTPRGYALFANKFIEAINGKYGSNLKGVNLGNYRILFPKDAADF</sequence>
<dbReference type="RefSeq" id="WP_151106893.1">
    <property type="nucleotide sequence ID" value="NZ_WAEM01000002.1"/>
</dbReference>
<dbReference type="OrthoDB" id="9764164at2"/>
<evidence type="ECO:0000313" key="1">
    <source>
        <dbReference type="EMBL" id="KAB1156899.1"/>
    </source>
</evidence>
<keyword evidence="2" id="KW-1185">Reference proteome</keyword>
<dbReference type="AlphaFoldDB" id="A0A7J5AIQ9"/>
<dbReference type="Proteomes" id="UP000490922">
    <property type="component" value="Unassembled WGS sequence"/>
</dbReference>
<dbReference type="GO" id="GO:0016788">
    <property type="term" value="F:hydrolase activity, acting on ester bonds"/>
    <property type="evidence" value="ECO:0007669"/>
    <property type="project" value="UniProtKB-ARBA"/>
</dbReference>
<proteinExistence type="predicted"/>
<dbReference type="InterPro" id="IPR036514">
    <property type="entry name" value="SGNH_hydro_sf"/>
</dbReference>
<reference evidence="1 2" key="1">
    <citation type="submission" date="2019-09" db="EMBL/GenBank/DDBJ databases">
        <title>Flavobacterium sp. nov., isolated from glacier ice.</title>
        <authorList>
            <person name="Liu Q."/>
        </authorList>
    </citation>
    <scope>NUCLEOTIDE SEQUENCE [LARGE SCALE GENOMIC DNA]</scope>
    <source>
        <strain evidence="1 2">NBRC 112527</strain>
    </source>
</reference>
<name>A0A7J5AIQ9_9FLAO</name>
<dbReference type="Gene3D" id="3.40.50.1110">
    <property type="entry name" value="SGNH hydrolase"/>
    <property type="match status" value="2"/>
</dbReference>
<dbReference type="EMBL" id="WAEM01000002">
    <property type="protein sequence ID" value="KAB1156899.1"/>
    <property type="molecule type" value="Genomic_DNA"/>
</dbReference>
<comment type="caution">
    <text evidence="1">The sequence shown here is derived from an EMBL/GenBank/DDBJ whole genome shotgun (WGS) entry which is preliminary data.</text>
</comment>
<dbReference type="SUPFAM" id="SSF52266">
    <property type="entry name" value="SGNH hydrolase"/>
    <property type="match status" value="2"/>
</dbReference>
<evidence type="ECO:0000313" key="2">
    <source>
        <dbReference type="Proteomes" id="UP000490922"/>
    </source>
</evidence>